<evidence type="ECO:0000313" key="4">
    <source>
        <dbReference type="Proteomes" id="UP000286071"/>
    </source>
</evidence>
<protein>
    <recommendedName>
        <fullName evidence="5">Lipoprotein</fullName>
    </recommendedName>
</protein>
<evidence type="ECO:0000256" key="1">
    <source>
        <dbReference type="SAM" id="MobiDB-lite"/>
    </source>
</evidence>
<dbReference type="AlphaFoldDB" id="A0A423GY78"/>
<feature type="compositionally biased region" description="Polar residues" evidence="1">
    <location>
        <begin position="349"/>
        <end position="363"/>
    </location>
</feature>
<reference evidence="3 4" key="1">
    <citation type="submission" date="2016-10" db="EMBL/GenBank/DDBJ databases">
        <title>Comparative genome analysis of multiple Pseudomonas spp. focuses on biocontrol and plant growth promoting traits.</title>
        <authorList>
            <person name="Tao X.-Y."/>
            <person name="Taylor C.G."/>
        </authorList>
    </citation>
    <scope>NUCLEOTIDE SEQUENCE [LARGE SCALE GENOMIC DNA]</scope>
    <source>
        <strain evidence="3 4">48H11</strain>
    </source>
</reference>
<evidence type="ECO:0000256" key="2">
    <source>
        <dbReference type="SAM" id="SignalP"/>
    </source>
</evidence>
<dbReference type="PROSITE" id="PS51257">
    <property type="entry name" value="PROKAR_LIPOPROTEIN"/>
    <property type="match status" value="1"/>
</dbReference>
<evidence type="ECO:0000313" key="3">
    <source>
        <dbReference type="EMBL" id="RON03346.1"/>
    </source>
</evidence>
<accession>A0A423GY78</accession>
<sequence length="363" mass="39229">MNLRFLLVVLLVVLAGCATAHRASEPTAPVVIPEATWQQIDKDIDTASLASKGVVKRYTRGAMERWREMVYQRTETDFIPWFTSYWTQQWLSAKVGWYKMSSGGEVDPVVNRLTVYLQEQYHERVLDPVAKVTDPNAIMVDAIALYLQTLDAHLVEIQQHYSAPQDQFDRRLNDIPAIALAPPPARNASLYQIAHAEPVTNLPAYQALIERVRSANSGAGAGLSDAGISSVAKRAGEKLEAQIATRSAAGAVAAAVGRVAGAVISVVSASIGAVSNEHDRPATEVQLRKSLGDAFDKAWLGLMENEANGVMAGVYYISGQIEGSLAKNLPVVPEPAPLESPLQGGQALQLENSPPSTQQTDIH</sequence>
<name>A0A423GY78_9PSED</name>
<dbReference type="Proteomes" id="UP000286071">
    <property type="component" value="Unassembled WGS sequence"/>
</dbReference>
<organism evidence="3 4">
    <name type="scientific">Pseudomonas brassicacearum</name>
    <dbReference type="NCBI Taxonomy" id="930166"/>
    <lineage>
        <taxon>Bacteria</taxon>
        <taxon>Pseudomonadati</taxon>
        <taxon>Pseudomonadota</taxon>
        <taxon>Gammaproteobacteria</taxon>
        <taxon>Pseudomonadales</taxon>
        <taxon>Pseudomonadaceae</taxon>
        <taxon>Pseudomonas</taxon>
    </lineage>
</organism>
<dbReference type="EMBL" id="MOBJ01000022">
    <property type="protein sequence ID" value="RON03346.1"/>
    <property type="molecule type" value="Genomic_DNA"/>
</dbReference>
<feature type="chain" id="PRO_5018968683" description="Lipoprotein" evidence="2">
    <location>
        <begin position="21"/>
        <end position="363"/>
    </location>
</feature>
<dbReference type="OrthoDB" id="7026917at2"/>
<evidence type="ECO:0008006" key="5">
    <source>
        <dbReference type="Google" id="ProtNLM"/>
    </source>
</evidence>
<keyword evidence="2" id="KW-0732">Signal</keyword>
<proteinExistence type="predicted"/>
<comment type="caution">
    <text evidence="3">The sequence shown here is derived from an EMBL/GenBank/DDBJ whole genome shotgun (WGS) entry which is preliminary data.</text>
</comment>
<feature type="region of interest" description="Disordered" evidence="1">
    <location>
        <begin position="336"/>
        <end position="363"/>
    </location>
</feature>
<feature type="signal peptide" evidence="2">
    <location>
        <begin position="1"/>
        <end position="20"/>
    </location>
</feature>
<gene>
    <name evidence="3" type="ORF">BK659_22840</name>
</gene>
<dbReference type="RefSeq" id="WP_123427604.1">
    <property type="nucleotide sequence ID" value="NZ_MOBJ01000022.1"/>
</dbReference>